<feature type="domain" description="Thioredoxin" evidence="1">
    <location>
        <begin position="36"/>
        <end position="181"/>
    </location>
</feature>
<dbReference type="InterPro" id="IPR013766">
    <property type="entry name" value="Thioredoxin_domain"/>
</dbReference>
<evidence type="ECO:0000313" key="2">
    <source>
        <dbReference type="EMBL" id="MCU4751964.1"/>
    </source>
</evidence>
<dbReference type="Proteomes" id="UP001321047">
    <property type="component" value="Unassembled WGS sequence"/>
</dbReference>
<dbReference type="PANTHER" id="PTHR42852">
    <property type="entry name" value="THIOL:DISULFIDE INTERCHANGE PROTEIN DSBE"/>
    <property type="match status" value="1"/>
</dbReference>
<dbReference type="Gene3D" id="3.40.30.10">
    <property type="entry name" value="Glutaredoxin"/>
    <property type="match status" value="1"/>
</dbReference>
<dbReference type="RefSeq" id="WP_342808289.1">
    <property type="nucleotide sequence ID" value="NZ_JAOPJZ010000005.1"/>
</dbReference>
<dbReference type="InterPro" id="IPR036249">
    <property type="entry name" value="Thioredoxin-like_sf"/>
</dbReference>
<dbReference type="AlphaFoldDB" id="A0AAP2Z751"/>
<evidence type="ECO:0000259" key="1">
    <source>
        <dbReference type="PROSITE" id="PS51352"/>
    </source>
</evidence>
<dbReference type="GO" id="GO:0016491">
    <property type="term" value="F:oxidoreductase activity"/>
    <property type="evidence" value="ECO:0007669"/>
    <property type="project" value="InterPro"/>
</dbReference>
<organism evidence="2 3">
    <name type="scientific">Natronosalvus hydrolyticus</name>
    <dbReference type="NCBI Taxonomy" id="2979988"/>
    <lineage>
        <taxon>Archaea</taxon>
        <taxon>Methanobacteriati</taxon>
        <taxon>Methanobacteriota</taxon>
        <taxon>Stenosarchaea group</taxon>
        <taxon>Halobacteria</taxon>
        <taxon>Halobacteriales</taxon>
        <taxon>Natrialbaceae</taxon>
        <taxon>Natronosalvus</taxon>
    </lineage>
</organism>
<proteinExistence type="predicted"/>
<dbReference type="Pfam" id="PF08534">
    <property type="entry name" value="Redoxin"/>
    <property type="match status" value="1"/>
</dbReference>
<reference evidence="2 3" key="1">
    <citation type="submission" date="2022-09" db="EMBL/GenBank/DDBJ databases">
        <title>Enrichment on poylsaccharides allowed isolation of novel metabolic and taxonomic groups of Haloarchaea.</title>
        <authorList>
            <person name="Sorokin D.Y."/>
            <person name="Elcheninov A.G."/>
            <person name="Khizhniak T.V."/>
            <person name="Kolganova T.V."/>
            <person name="Kublanov I.V."/>
        </authorList>
    </citation>
    <scope>NUCLEOTIDE SEQUENCE [LARGE SCALE GENOMIC DNA]</scope>
    <source>
        <strain evidence="2 3">AArc-curdl1</strain>
    </source>
</reference>
<accession>A0AAP2Z751</accession>
<dbReference type="EMBL" id="JAOPJZ010000005">
    <property type="protein sequence ID" value="MCU4751964.1"/>
    <property type="molecule type" value="Genomic_DNA"/>
</dbReference>
<dbReference type="CDD" id="cd02966">
    <property type="entry name" value="TlpA_like_family"/>
    <property type="match status" value="1"/>
</dbReference>
<keyword evidence="3" id="KW-1185">Reference proteome</keyword>
<evidence type="ECO:0000313" key="3">
    <source>
        <dbReference type="Proteomes" id="UP001321047"/>
    </source>
</evidence>
<protein>
    <submittedName>
        <fullName evidence="2">TlpA family protein disulfide reductase</fullName>
    </submittedName>
</protein>
<dbReference type="PANTHER" id="PTHR42852:SF17">
    <property type="entry name" value="THIOREDOXIN-LIKE PROTEIN HI_1115"/>
    <property type="match status" value="1"/>
</dbReference>
<gene>
    <name evidence="2" type="ORF">OB919_08205</name>
</gene>
<dbReference type="PROSITE" id="PS51352">
    <property type="entry name" value="THIOREDOXIN_2"/>
    <property type="match status" value="1"/>
</dbReference>
<comment type="caution">
    <text evidence="2">The sequence shown here is derived from an EMBL/GenBank/DDBJ whole genome shotgun (WGS) entry which is preliminary data.</text>
</comment>
<sequence>MRRRDYIAGLGSLGVLATGGVVATQGAGPVQDRLQRWFGPDVEPLEVETADVRGSEPGTMQIPTLEGPMFLDFFGTWCPPCIEQMPALAAVHEQLGDEVTFVSITNEAVGASITEEELADWWVEHDGNWTVALDRNVELAERYGLSGYPLAVAIDEYGVVQWSETGVKTEAELIDGIEQAL</sequence>
<dbReference type="InterPro" id="IPR013740">
    <property type="entry name" value="Redoxin"/>
</dbReference>
<dbReference type="InterPro" id="IPR050553">
    <property type="entry name" value="Thioredoxin_ResA/DsbE_sf"/>
</dbReference>
<dbReference type="SUPFAM" id="SSF52833">
    <property type="entry name" value="Thioredoxin-like"/>
    <property type="match status" value="1"/>
</dbReference>
<name>A0AAP2Z751_9EURY</name>